<evidence type="ECO:0000256" key="1">
    <source>
        <dbReference type="SAM" id="SignalP"/>
    </source>
</evidence>
<proteinExistence type="predicted"/>
<protein>
    <submittedName>
        <fullName evidence="2">Uncharacterized protein</fullName>
    </submittedName>
</protein>
<reference evidence="2" key="1">
    <citation type="journal article" date="2023" name="Int. J. Syst. Evol. Microbiol.">
        <title>Methylocystis iwaonis sp. nov., a type II methane-oxidizing bacterium from surface soil of a rice paddy field in Japan, and emended description of the genus Methylocystis (ex Whittenbury et al. 1970) Bowman et al. 1993.</title>
        <authorList>
            <person name="Kaise H."/>
            <person name="Sawadogo J.B."/>
            <person name="Alam M.S."/>
            <person name="Ueno C."/>
            <person name="Dianou D."/>
            <person name="Shinjo R."/>
            <person name="Asakawa S."/>
        </authorList>
    </citation>
    <scope>NUCLEOTIDE SEQUENCE</scope>
    <source>
        <strain evidence="2">LMG27198</strain>
    </source>
</reference>
<comment type="caution">
    <text evidence="2">The sequence shown here is derived from an EMBL/GenBank/DDBJ whole genome shotgun (WGS) entry which is preliminary data.</text>
</comment>
<gene>
    <name evidence="2" type="ORF">LMG27198_18220</name>
</gene>
<keyword evidence="3" id="KW-1185">Reference proteome</keyword>
<sequence length="516" mass="54573">MQTAKSRAPAVSPSYCWRKAAPKALAIAQLLFGSTCADAGIAAKSTSYPSKGSSADVVITDRNDVLVSITPQSDEQAPGVQVFRPSMGFRNPCPSGKDLITFKTPGVKQVQGLQILPDTFLQLRRQSIGAAVETKGVNFFRALDPNTCTIDSEKNVQQAQATASAPNAPGTFLLAVTPRSPTFFTPEFAFVANEYGAFPATAPSFQLPGTIGVVRVRRDIYGRFTQGTGLIRDNPYLYVPGAQTIPGITMSHNGKYLYVVDEGAQPNQTCTTHLGSGPCNNPTNIPPASAAGRVSEKCKNEFGWTNGNWPNGVLSIFDVRQAAMGKGQAALLITVAAGCSPVRVVESRDGEKIWVAARGGNPDDPTSGQIYAFDVSKLLSNSESTVNAAMIGVWPSGGTQPVGLALFDHEQYLAVANSNRYSRGETGQTNVAILDVRHPSTPPVVCKSKSIFDFPRGIAVAKDDATLLVANYGCKPNPSNDPPISCVPPTSGLAPTIVGGSLQVIRTSRSFQSSCQ</sequence>
<evidence type="ECO:0000313" key="2">
    <source>
        <dbReference type="EMBL" id="GLI92830.1"/>
    </source>
</evidence>
<name>A0A9W6GTV7_9HYPH</name>
<dbReference type="InterPro" id="IPR011044">
    <property type="entry name" value="Quino_amine_DH_bsu"/>
</dbReference>
<dbReference type="Proteomes" id="UP001144323">
    <property type="component" value="Unassembled WGS sequence"/>
</dbReference>
<accession>A0A9W6GTV7</accession>
<dbReference type="InterPro" id="IPR015943">
    <property type="entry name" value="WD40/YVTN_repeat-like_dom_sf"/>
</dbReference>
<dbReference type="Gene3D" id="2.130.10.10">
    <property type="entry name" value="YVTN repeat-like/Quinoprotein amine dehydrogenase"/>
    <property type="match status" value="1"/>
</dbReference>
<organism evidence="2 3">
    <name type="scientific">Methylocystis echinoides</name>
    <dbReference type="NCBI Taxonomy" id="29468"/>
    <lineage>
        <taxon>Bacteria</taxon>
        <taxon>Pseudomonadati</taxon>
        <taxon>Pseudomonadota</taxon>
        <taxon>Alphaproteobacteria</taxon>
        <taxon>Hyphomicrobiales</taxon>
        <taxon>Methylocystaceae</taxon>
        <taxon>Methylocystis</taxon>
    </lineage>
</organism>
<feature type="chain" id="PRO_5040897489" evidence="1">
    <location>
        <begin position="40"/>
        <end position="516"/>
    </location>
</feature>
<keyword evidence="1" id="KW-0732">Signal</keyword>
<dbReference type="SUPFAM" id="SSF50969">
    <property type="entry name" value="YVTN repeat-like/Quinoprotein amine dehydrogenase"/>
    <property type="match status" value="1"/>
</dbReference>
<dbReference type="EMBL" id="BSEC01000001">
    <property type="protein sequence ID" value="GLI92830.1"/>
    <property type="molecule type" value="Genomic_DNA"/>
</dbReference>
<evidence type="ECO:0000313" key="3">
    <source>
        <dbReference type="Proteomes" id="UP001144323"/>
    </source>
</evidence>
<dbReference type="AlphaFoldDB" id="A0A9W6GTV7"/>
<feature type="signal peptide" evidence="1">
    <location>
        <begin position="1"/>
        <end position="39"/>
    </location>
</feature>